<dbReference type="GO" id="GO:0070301">
    <property type="term" value="P:cellular response to hydrogen peroxide"/>
    <property type="evidence" value="ECO:0007669"/>
    <property type="project" value="TreeGrafter"/>
</dbReference>
<comment type="catalytic activity">
    <reaction evidence="8 12 13">
        <text>H2O2 + AH2 = A + 2 H2O</text>
        <dbReference type="Rhea" id="RHEA:30275"/>
        <dbReference type="ChEBI" id="CHEBI:13193"/>
        <dbReference type="ChEBI" id="CHEBI:15377"/>
        <dbReference type="ChEBI" id="CHEBI:16240"/>
        <dbReference type="ChEBI" id="CHEBI:17499"/>
        <dbReference type="EC" id="1.11.1.21"/>
    </reaction>
</comment>
<dbReference type="FunFam" id="1.10.420.10:FF:000002">
    <property type="entry name" value="Catalase-peroxidase"/>
    <property type="match status" value="1"/>
</dbReference>
<dbReference type="PANTHER" id="PTHR30555:SF0">
    <property type="entry name" value="CATALASE-PEROXIDASE"/>
    <property type="match status" value="1"/>
</dbReference>
<dbReference type="PANTHER" id="PTHR30555">
    <property type="entry name" value="HYDROPEROXIDASE I, BIFUNCTIONAL CATALASE-PEROXIDASE"/>
    <property type="match status" value="1"/>
</dbReference>
<comment type="similarity">
    <text evidence="9 12 13">Belongs to the peroxidase family. Peroxidase/catalase subfamily.</text>
</comment>
<evidence type="ECO:0000259" key="15">
    <source>
        <dbReference type="PROSITE" id="PS50873"/>
    </source>
</evidence>
<evidence type="ECO:0000256" key="4">
    <source>
        <dbReference type="ARBA" id="ARBA00023002"/>
    </source>
</evidence>
<comment type="PTM">
    <text evidence="12">Formation of the three residue Trp-Tyr-Met cross-link is important for the catalase, but not the peroxidase activity of the enzyme.</text>
</comment>
<dbReference type="Gene3D" id="1.10.520.10">
    <property type="match status" value="2"/>
</dbReference>
<comment type="cofactor">
    <cofactor evidence="12">
        <name>heme b</name>
        <dbReference type="ChEBI" id="CHEBI:60344"/>
    </cofactor>
    <text evidence="12">Binds 1 heme b (iron(II)-protoporphyrin IX) group per dimer.</text>
</comment>
<dbReference type="AlphaFoldDB" id="A0A1J0VR92"/>
<dbReference type="FunFam" id="1.10.520.10:FF:000002">
    <property type="entry name" value="Catalase-peroxidase"/>
    <property type="match status" value="1"/>
</dbReference>
<keyword evidence="5 12" id="KW-0408">Iron</keyword>
<feature type="domain" description="Plant heme peroxidase family profile" evidence="15">
    <location>
        <begin position="143"/>
        <end position="434"/>
    </location>
</feature>
<dbReference type="InterPro" id="IPR019794">
    <property type="entry name" value="Peroxidases_AS"/>
</dbReference>
<dbReference type="Pfam" id="PF00141">
    <property type="entry name" value="peroxidase"/>
    <property type="match status" value="2"/>
</dbReference>
<evidence type="ECO:0000256" key="14">
    <source>
        <dbReference type="SAM" id="MobiDB-lite"/>
    </source>
</evidence>
<feature type="region of interest" description="Disordered" evidence="14">
    <location>
        <begin position="1"/>
        <end position="20"/>
    </location>
</feature>
<evidence type="ECO:0000256" key="5">
    <source>
        <dbReference type="ARBA" id="ARBA00023004"/>
    </source>
</evidence>
<dbReference type="CDD" id="cd08200">
    <property type="entry name" value="catalase_peroxidase_2"/>
    <property type="match status" value="1"/>
</dbReference>
<name>A0A1J0VR92_9NOCA</name>
<dbReference type="InterPro" id="IPR019793">
    <property type="entry name" value="Peroxidases_heam-ligand_BS"/>
</dbReference>
<dbReference type="NCBIfam" id="NF011635">
    <property type="entry name" value="PRK15061.1"/>
    <property type="match status" value="1"/>
</dbReference>
<dbReference type="PROSITE" id="PS50873">
    <property type="entry name" value="PEROXIDASE_4"/>
    <property type="match status" value="2"/>
</dbReference>
<sequence length="742" mass="80643">MPEEHPPIAEANTEPGENGCPVISHRPYASADARGSNRDWWPNQINLNILQKNQPVANPYGADFDYAAEFATLDLAEVKRDIEQIMTTSQPWWPADFGHYGPLFIRMAWHSAGTYRVGDGRGGAGAGLQRFAPLNSWPDNASLDKARRLLWPVKKKYGRKLSWADLMVYTGNVALESMGFETFGFGGGRVDTWEPEEDVYWGSERTWLGDERYTGERNLERPLAAVQMGLIYVNPEGPNGNPDPIAAAIDIRETFARMAMNDEETAALIAGGHTFGKTHGAGPADQVGPEPEAAPLEEQGLGWKSSFGTGVGADAITSGLEGIWNSTPITWDNNFLETLYGYEWELTQSPAGAHQWIPKDGAGADTVPDPFDPNKKRPPVMLTTDLSLRFDPIYGPITRRWLENPAEFADAFARAWHKLTHRDMGPTSRYLGPLVPSEELLWQDPIPARTGQLIDEADIAALKGQIQAAGLTVAQLVTTTWAAASSFRGSDKRGGANGGRIRLQPQAGWEVNQPDELAQVIRVLEGIQDTFNAAGGATVSFADLVVLAGAVGVEQAAQAAGVPVTVPFTPGRTDATQEQTDIESFSALETPADGFRNYLAKDAQVPAEYLLVDKANLLTLSAPEMTVLVGGLRVLGANYKQSPLGVFTETPGALTNDYFVNLLDMGTEWAPSAADDNTYEGKDRATGAIKWTGSRVDLVFGSNSQLRAVAEAYATDDAKEKFVHDFVAAWTKVSNLDRFDLS</sequence>
<dbReference type="InterPro" id="IPR000763">
    <property type="entry name" value="Catalase_peroxidase"/>
</dbReference>
<gene>
    <name evidence="12" type="primary">katG</name>
    <name evidence="16" type="ORF">BOX37_12070</name>
</gene>
<evidence type="ECO:0000256" key="7">
    <source>
        <dbReference type="ARBA" id="ARBA00049145"/>
    </source>
</evidence>
<keyword evidence="3 12" id="KW-0479">Metal-binding</keyword>
<dbReference type="GO" id="GO:0004096">
    <property type="term" value="F:catalase activity"/>
    <property type="evidence" value="ECO:0007669"/>
    <property type="project" value="UniProtKB-UniRule"/>
</dbReference>
<keyword evidence="1 12" id="KW-0575">Peroxidase</keyword>
<evidence type="ECO:0000256" key="6">
    <source>
        <dbReference type="ARBA" id="ARBA00023324"/>
    </source>
</evidence>
<dbReference type="InterPro" id="IPR002016">
    <property type="entry name" value="Haem_peroxidase"/>
</dbReference>
<dbReference type="Proteomes" id="UP000183810">
    <property type="component" value="Chromosome"/>
</dbReference>
<feature type="domain" description="Plant heme peroxidase family profile" evidence="15">
    <location>
        <begin position="523"/>
        <end position="742"/>
    </location>
</feature>
<feature type="active site" description="Proton acceptor" evidence="12">
    <location>
        <position position="110"/>
    </location>
</feature>
<dbReference type="RefSeq" id="WP_071927752.1">
    <property type="nucleotide sequence ID" value="NZ_CP018082.1"/>
</dbReference>
<evidence type="ECO:0000256" key="3">
    <source>
        <dbReference type="ARBA" id="ARBA00022723"/>
    </source>
</evidence>
<evidence type="ECO:0000313" key="17">
    <source>
        <dbReference type="Proteomes" id="UP000183810"/>
    </source>
</evidence>
<dbReference type="GO" id="GO:0042744">
    <property type="term" value="P:hydrogen peroxide catabolic process"/>
    <property type="evidence" value="ECO:0007669"/>
    <property type="project" value="UniProtKB-KW"/>
</dbReference>
<dbReference type="SUPFAM" id="SSF48113">
    <property type="entry name" value="Heme-dependent peroxidases"/>
    <property type="match status" value="2"/>
</dbReference>
<dbReference type="CDD" id="cd00649">
    <property type="entry name" value="catalase_peroxidase_1"/>
    <property type="match status" value="1"/>
</dbReference>
<dbReference type="GO" id="GO:0020037">
    <property type="term" value="F:heme binding"/>
    <property type="evidence" value="ECO:0007669"/>
    <property type="project" value="InterPro"/>
</dbReference>
<keyword evidence="6 12" id="KW-0376">Hydrogen peroxide</keyword>
<dbReference type="PROSITE" id="PS00435">
    <property type="entry name" value="PEROXIDASE_1"/>
    <property type="match status" value="1"/>
</dbReference>
<dbReference type="HAMAP" id="MF_01961">
    <property type="entry name" value="Catal_peroxid"/>
    <property type="match status" value="1"/>
</dbReference>
<accession>A0A1J0VR92</accession>
<proteinExistence type="inferred from homology"/>
<evidence type="ECO:0000256" key="10">
    <source>
        <dbReference type="ARBA" id="ARBA00067012"/>
    </source>
</evidence>
<evidence type="ECO:0000256" key="1">
    <source>
        <dbReference type="ARBA" id="ARBA00022559"/>
    </source>
</evidence>
<dbReference type="GO" id="GO:0005829">
    <property type="term" value="C:cytosol"/>
    <property type="evidence" value="ECO:0007669"/>
    <property type="project" value="UniProtKB-ARBA"/>
</dbReference>
<dbReference type="EMBL" id="CP018082">
    <property type="protein sequence ID" value="APE34568.1"/>
    <property type="molecule type" value="Genomic_DNA"/>
</dbReference>
<dbReference type="PROSITE" id="PS00436">
    <property type="entry name" value="PEROXIDASE_2"/>
    <property type="match status" value="1"/>
</dbReference>
<dbReference type="EC" id="1.11.1.21" evidence="10 12"/>
<evidence type="ECO:0000256" key="12">
    <source>
        <dbReference type="HAMAP-Rule" id="MF_01961"/>
    </source>
</evidence>
<reference evidence="16" key="1">
    <citation type="submission" date="2016-11" db="EMBL/GenBank/DDBJ databases">
        <authorList>
            <person name="Jaros S."/>
            <person name="Januszkiewicz K."/>
            <person name="Wedrychowicz H."/>
        </authorList>
    </citation>
    <scope>NUCLEOTIDE SEQUENCE [LARGE SCALE GENOMIC DNA]</scope>
    <source>
        <strain evidence="16">Y48</strain>
    </source>
</reference>
<dbReference type="PRINTS" id="PR00460">
    <property type="entry name" value="BPEROXIDASE"/>
</dbReference>
<dbReference type="InterPro" id="IPR010255">
    <property type="entry name" value="Haem_peroxidase_sf"/>
</dbReference>
<dbReference type="KEGG" id="nsl:BOX37_12070"/>
<evidence type="ECO:0000256" key="8">
    <source>
        <dbReference type="ARBA" id="ARBA00051651"/>
    </source>
</evidence>
<dbReference type="NCBIfam" id="TIGR00198">
    <property type="entry name" value="cat_per_HPI"/>
    <property type="match status" value="1"/>
</dbReference>
<dbReference type="Gene3D" id="1.10.420.10">
    <property type="entry name" value="Peroxidase, domain 2"/>
    <property type="match status" value="2"/>
</dbReference>
<feature type="cross-link" description="Tryptophyl-tyrosyl-methioninium (Tyr-Met) (with Trp-109)" evidence="12">
    <location>
        <begin position="232"/>
        <end position="258"/>
    </location>
</feature>
<keyword evidence="17" id="KW-1185">Reference proteome</keyword>
<keyword evidence="4 12" id="KW-0560">Oxidoreductase</keyword>
<evidence type="ECO:0000256" key="11">
    <source>
        <dbReference type="ARBA" id="ARBA00074141"/>
    </source>
</evidence>
<evidence type="ECO:0000256" key="13">
    <source>
        <dbReference type="RuleBase" id="RU003451"/>
    </source>
</evidence>
<keyword evidence="2 12" id="KW-0349">Heme</keyword>
<dbReference type="PRINTS" id="PR00458">
    <property type="entry name" value="PEROXIDASE"/>
</dbReference>
<organism evidence="16 17">
    <name type="scientific">Nocardia mangyaensis</name>
    <dbReference type="NCBI Taxonomy" id="2213200"/>
    <lineage>
        <taxon>Bacteria</taxon>
        <taxon>Bacillati</taxon>
        <taxon>Actinomycetota</taxon>
        <taxon>Actinomycetes</taxon>
        <taxon>Mycobacteriales</taxon>
        <taxon>Nocardiaceae</taxon>
        <taxon>Nocardia</taxon>
    </lineage>
</organism>
<dbReference type="FunFam" id="1.10.420.10:FF:000004">
    <property type="entry name" value="Catalase-peroxidase"/>
    <property type="match status" value="1"/>
</dbReference>
<protein>
    <recommendedName>
        <fullName evidence="11 12">Catalase-peroxidase</fullName>
        <shortName evidence="12">CP</shortName>
        <ecNumber evidence="10 12">1.11.1.21</ecNumber>
    </recommendedName>
    <alternativeName>
        <fullName evidence="12">Peroxidase/catalase</fullName>
    </alternativeName>
</protein>
<comment type="caution">
    <text evidence="12">Lacks conserved residue(s) required for the propagation of feature annotation.</text>
</comment>
<evidence type="ECO:0000256" key="2">
    <source>
        <dbReference type="ARBA" id="ARBA00022617"/>
    </source>
</evidence>
<dbReference type="OrthoDB" id="9759743at2"/>
<feature type="site" description="Transition state stabilizer" evidence="12">
    <location>
        <position position="106"/>
    </location>
</feature>
<comment type="subunit">
    <text evidence="12">Homodimer or homotetramer.</text>
</comment>
<dbReference type="GO" id="GO:0046872">
    <property type="term" value="F:metal ion binding"/>
    <property type="evidence" value="ECO:0007669"/>
    <property type="project" value="UniProtKB-KW"/>
</dbReference>
<evidence type="ECO:0000313" key="16">
    <source>
        <dbReference type="EMBL" id="APE34568.1"/>
    </source>
</evidence>
<comment type="function">
    <text evidence="12">Bifunctional enzyme with both catalase and broad-spectrum peroxidase activity.</text>
</comment>
<feature type="binding site" description="axial binding residue" evidence="12">
    <location>
        <position position="273"/>
    </location>
    <ligand>
        <name>heme b</name>
        <dbReference type="ChEBI" id="CHEBI:60344"/>
    </ligand>
    <ligandPart>
        <name>Fe</name>
        <dbReference type="ChEBI" id="CHEBI:18248"/>
    </ligandPart>
</feature>
<evidence type="ECO:0000256" key="9">
    <source>
        <dbReference type="ARBA" id="ARBA00060838"/>
    </source>
</evidence>
<comment type="catalytic activity">
    <reaction evidence="7 12 13">
        <text>2 H2O2 = O2 + 2 H2O</text>
        <dbReference type="Rhea" id="RHEA:20309"/>
        <dbReference type="ChEBI" id="CHEBI:15377"/>
        <dbReference type="ChEBI" id="CHEBI:15379"/>
        <dbReference type="ChEBI" id="CHEBI:16240"/>
        <dbReference type="EC" id="1.11.1.21"/>
    </reaction>
</comment>